<dbReference type="EMBL" id="LAZR01014386">
    <property type="protein sequence ID" value="KKM17720.1"/>
    <property type="molecule type" value="Genomic_DNA"/>
</dbReference>
<protein>
    <submittedName>
        <fullName evidence="1">Uncharacterized protein</fullName>
    </submittedName>
</protein>
<gene>
    <name evidence="1" type="ORF">LCGC14_1672840</name>
</gene>
<name>A0A0F9KQM5_9ZZZZ</name>
<accession>A0A0F9KQM5</accession>
<proteinExistence type="predicted"/>
<sequence length="67" mass="7433">MVIKEDDLVYEEIPGWPHPVGVIHIAGESEKEVREAAARLGVTPQQFIMSALQEAVDYAKEGKGENR</sequence>
<organism evidence="1">
    <name type="scientific">marine sediment metagenome</name>
    <dbReference type="NCBI Taxonomy" id="412755"/>
    <lineage>
        <taxon>unclassified sequences</taxon>
        <taxon>metagenomes</taxon>
        <taxon>ecological metagenomes</taxon>
    </lineage>
</organism>
<reference evidence="1" key="1">
    <citation type="journal article" date="2015" name="Nature">
        <title>Complex archaea that bridge the gap between prokaryotes and eukaryotes.</title>
        <authorList>
            <person name="Spang A."/>
            <person name="Saw J.H."/>
            <person name="Jorgensen S.L."/>
            <person name="Zaremba-Niedzwiedzka K."/>
            <person name="Martijn J."/>
            <person name="Lind A.E."/>
            <person name="van Eijk R."/>
            <person name="Schleper C."/>
            <person name="Guy L."/>
            <person name="Ettema T.J."/>
        </authorList>
    </citation>
    <scope>NUCLEOTIDE SEQUENCE</scope>
</reference>
<comment type="caution">
    <text evidence="1">The sequence shown here is derived from an EMBL/GenBank/DDBJ whole genome shotgun (WGS) entry which is preliminary data.</text>
</comment>
<dbReference type="AlphaFoldDB" id="A0A0F9KQM5"/>
<evidence type="ECO:0000313" key="1">
    <source>
        <dbReference type="EMBL" id="KKM17720.1"/>
    </source>
</evidence>